<organism evidence="3 4">
    <name type="scientific">Streptomyces avermitilis</name>
    <dbReference type="NCBI Taxonomy" id="33903"/>
    <lineage>
        <taxon>Bacteria</taxon>
        <taxon>Bacillati</taxon>
        <taxon>Actinomycetota</taxon>
        <taxon>Actinomycetes</taxon>
        <taxon>Kitasatosporales</taxon>
        <taxon>Streptomycetaceae</taxon>
        <taxon>Streptomyces</taxon>
    </lineage>
</organism>
<protein>
    <recommendedName>
        <fullName evidence="1">SnoaL-like domain-containing protein</fullName>
    </recommendedName>
</protein>
<feature type="domain" description="SnoaL-like" evidence="1">
    <location>
        <begin position="13"/>
        <end position="108"/>
    </location>
</feature>
<dbReference type="Proteomes" id="UP000299211">
    <property type="component" value="Unassembled WGS sequence"/>
</dbReference>
<accession>A0A4D4N6W6</accession>
<reference evidence="3 4" key="1">
    <citation type="submission" date="2019-04" db="EMBL/GenBank/DDBJ databases">
        <title>Draft genome sequences of Streptomyces avermitilis ATCC 31267.</title>
        <authorList>
            <person name="Komaki H."/>
            <person name="Tamura T."/>
            <person name="Hosoyama A."/>
        </authorList>
    </citation>
    <scope>NUCLEOTIDE SEQUENCE [LARGE SCALE GENOMIC DNA]</scope>
    <source>
        <strain evidence="3 4">ATCC 31267</strain>
    </source>
</reference>
<comment type="caution">
    <text evidence="3">The sequence shown here is derived from an EMBL/GenBank/DDBJ whole genome shotgun (WGS) entry which is preliminary data.</text>
</comment>
<evidence type="ECO:0000259" key="1">
    <source>
        <dbReference type="Pfam" id="PF12680"/>
    </source>
</evidence>
<evidence type="ECO:0000313" key="2">
    <source>
        <dbReference type="EMBL" id="GDY70071.1"/>
    </source>
</evidence>
<dbReference type="InterPro" id="IPR032710">
    <property type="entry name" value="NTF2-like_dom_sf"/>
</dbReference>
<dbReference type="Pfam" id="PF12680">
    <property type="entry name" value="SnoaL_2"/>
    <property type="match status" value="1"/>
</dbReference>
<name>A0A4D4N6W6_STRAX</name>
<evidence type="ECO:0000313" key="5">
    <source>
        <dbReference type="Proteomes" id="UP000302139"/>
    </source>
</evidence>
<evidence type="ECO:0000313" key="4">
    <source>
        <dbReference type="Proteomes" id="UP000299211"/>
    </source>
</evidence>
<dbReference type="GeneID" id="41537340"/>
<dbReference type="Proteomes" id="UP000302139">
    <property type="component" value="Unassembled WGS sequence"/>
</dbReference>
<dbReference type="AlphaFoldDB" id="A0A4D4N6W6"/>
<dbReference type="RefSeq" id="WP_010981585.1">
    <property type="nucleotide sequence ID" value="NZ_BAABTN010000051.1"/>
</dbReference>
<dbReference type="InterPro" id="IPR037401">
    <property type="entry name" value="SnoaL-like"/>
</dbReference>
<dbReference type="Gene3D" id="3.10.450.50">
    <property type="match status" value="1"/>
</dbReference>
<dbReference type="SUPFAM" id="SSF54427">
    <property type="entry name" value="NTF2-like"/>
    <property type="match status" value="1"/>
</dbReference>
<dbReference type="EMBL" id="BJHX01000003">
    <property type="protein sequence ID" value="GDY70071.1"/>
    <property type="molecule type" value="Genomic_DNA"/>
</dbReference>
<dbReference type="EMBL" id="BJHY01000002">
    <property type="protein sequence ID" value="GDY80348.1"/>
    <property type="molecule type" value="Genomic_DNA"/>
</dbReference>
<dbReference type="OMA" id="RICRITP"/>
<evidence type="ECO:0000313" key="3">
    <source>
        <dbReference type="EMBL" id="GDY80348.1"/>
    </source>
</evidence>
<proteinExistence type="predicted"/>
<gene>
    <name evidence="2" type="ORF">SAV14893_094640</name>
    <name evidence="3" type="ORF">SAV31267_098330</name>
</gene>
<sequence length="172" mass="18784">MSETLDSAATTIARWRSAEERGDVDAAVACLSPDVVLSSPLTDQFRFEGSDQLRDFLTSAFAAVKDVHYHTQTGEGDTYALVYRARVGSQSFEEVQMLRLDNQARITEITLFGRPMPALTALMHLMGPALARQQGRRGLATLMSVSTVPIHAMVSSGDRSMVAKTRPAARQP</sequence>
<reference evidence="2 5" key="2">
    <citation type="submission" date="2019-04" db="EMBL/GenBank/DDBJ databases">
        <title>Draft genome sequences of Streptomyces avermitilis NBRC 14893.</title>
        <authorList>
            <person name="Komaki H."/>
            <person name="Tamura T."/>
            <person name="Hosoyama A."/>
        </authorList>
    </citation>
    <scope>NUCLEOTIDE SEQUENCE [LARGE SCALE GENOMIC DNA]</scope>
    <source>
        <strain evidence="2 5">NBRC 14893</strain>
    </source>
</reference>